<evidence type="ECO:0000313" key="2">
    <source>
        <dbReference type="EMBL" id="MFG3819189.1"/>
    </source>
</evidence>
<name>A0ABW7CG09_9CYAN</name>
<accession>A0ABW7CG09</accession>
<dbReference type="RefSeq" id="WP_393014931.1">
    <property type="nucleotide sequence ID" value="NZ_JAZAQF010000086.1"/>
</dbReference>
<keyword evidence="3" id="KW-1185">Reference proteome</keyword>
<evidence type="ECO:0000313" key="3">
    <source>
        <dbReference type="Proteomes" id="UP001604335"/>
    </source>
</evidence>
<keyword evidence="1" id="KW-0812">Transmembrane</keyword>
<reference evidence="3" key="1">
    <citation type="journal article" date="2024" name="Algal Res.">
        <title>Biochemical, toxicological and genomic investigation of a high-biomass producing Limnothrix strain isolated from Italian shallow drinking water reservoir.</title>
        <authorList>
            <person name="Simonazzi M."/>
            <person name="Shishido T.K."/>
            <person name="Delbaje E."/>
            <person name="Wahlsten M."/>
            <person name="Fewer D.P."/>
            <person name="Sivonen K."/>
            <person name="Pezzolesi L."/>
            <person name="Pistocchi R."/>
        </authorList>
    </citation>
    <scope>NUCLEOTIDE SEQUENCE [LARGE SCALE GENOMIC DNA]</scope>
    <source>
        <strain evidence="3">LRLZ20PSL1</strain>
    </source>
</reference>
<keyword evidence="1" id="KW-0472">Membrane</keyword>
<evidence type="ECO:0000256" key="1">
    <source>
        <dbReference type="SAM" id="Phobius"/>
    </source>
</evidence>
<keyword evidence="1" id="KW-1133">Transmembrane helix</keyword>
<dbReference type="Proteomes" id="UP001604335">
    <property type="component" value="Unassembled WGS sequence"/>
</dbReference>
<feature type="transmembrane region" description="Helical" evidence="1">
    <location>
        <begin position="28"/>
        <end position="61"/>
    </location>
</feature>
<proteinExistence type="predicted"/>
<organism evidence="2 3">
    <name type="scientific">Limnothrix redekei LRLZ20PSL1</name>
    <dbReference type="NCBI Taxonomy" id="3112953"/>
    <lineage>
        <taxon>Bacteria</taxon>
        <taxon>Bacillati</taxon>
        <taxon>Cyanobacteriota</taxon>
        <taxon>Cyanophyceae</taxon>
        <taxon>Pseudanabaenales</taxon>
        <taxon>Pseudanabaenaceae</taxon>
        <taxon>Limnothrix</taxon>
    </lineage>
</organism>
<sequence>MSLGFLVPTLICVAAVYLASRWQDEPSLILNGVAILSFLVALVLAPWEVQVLLLLSVWWVARYGLRSPEPVEMLESEVLGDRAELASSSVAADEAELTAVNTAAPAANDSILGHPHLAVTDRVYRGVIWHMPDRGGLKMPKKRQEVTSETPEATEATEVEEANQTIELKYRGATFRRKV</sequence>
<dbReference type="EMBL" id="JAZAQF010000086">
    <property type="protein sequence ID" value="MFG3819189.1"/>
    <property type="molecule type" value="Genomic_DNA"/>
</dbReference>
<comment type="caution">
    <text evidence="2">The sequence shown here is derived from an EMBL/GenBank/DDBJ whole genome shotgun (WGS) entry which is preliminary data.</text>
</comment>
<protein>
    <submittedName>
        <fullName evidence="2">Uncharacterized protein</fullName>
    </submittedName>
</protein>
<gene>
    <name evidence="2" type="ORF">VPK24_16210</name>
</gene>